<dbReference type="EMBL" id="JACVHL010000003">
    <property type="protein sequence ID" value="MCC3804119.1"/>
    <property type="molecule type" value="Genomic_DNA"/>
</dbReference>
<organism evidence="1 2">
    <name type="scientific">Vibrio parahaemolyticus</name>
    <dbReference type="NCBI Taxonomy" id="670"/>
    <lineage>
        <taxon>Bacteria</taxon>
        <taxon>Pseudomonadati</taxon>
        <taxon>Pseudomonadota</taxon>
        <taxon>Gammaproteobacteria</taxon>
        <taxon>Vibrionales</taxon>
        <taxon>Vibrionaceae</taxon>
        <taxon>Vibrio</taxon>
    </lineage>
</organism>
<gene>
    <name evidence="1" type="ORF">IB292_03610</name>
</gene>
<reference evidence="1" key="1">
    <citation type="submission" date="2020-09" db="EMBL/GenBank/DDBJ databases">
        <title>Genome sequence of Vibrio parahaemolyticus isolates.</title>
        <authorList>
            <person name="Hammerl J.A."/>
            <person name="Strauch E."/>
        </authorList>
    </citation>
    <scope>NUCLEOTIDE SEQUENCE</scope>
    <source>
        <strain evidence="1">17-VB00146</strain>
    </source>
</reference>
<comment type="caution">
    <text evidence="1">The sequence shown here is derived from an EMBL/GenBank/DDBJ whole genome shotgun (WGS) entry which is preliminary data.</text>
</comment>
<evidence type="ECO:0000313" key="2">
    <source>
        <dbReference type="Proteomes" id="UP000726777"/>
    </source>
</evidence>
<evidence type="ECO:0000313" key="1">
    <source>
        <dbReference type="EMBL" id="MCC3804119.1"/>
    </source>
</evidence>
<dbReference type="RefSeq" id="WP_228085781.1">
    <property type="nucleotide sequence ID" value="NZ_JACVHL010000003.1"/>
</dbReference>
<accession>A0A9Q3YGK4</accession>
<protein>
    <submittedName>
        <fullName evidence="1">Uncharacterized protein</fullName>
    </submittedName>
</protein>
<sequence>MSNLEKAMAILDGTVTVEALNELDALCASSRGEEAERIADLWEAALVQASQDVIDDYHAAELGAA</sequence>
<dbReference type="AlphaFoldDB" id="A0A9Q3YGK4"/>
<proteinExistence type="predicted"/>
<name>A0A9Q3YGK4_VIBPH</name>
<dbReference type="Proteomes" id="UP000726777">
    <property type="component" value="Unassembled WGS sequence"/>
</dbReference>